<dbReference type="InterPro" id="IPR010466">
    <property type="entry name" value="DUF1058"/>
</dbReference>
<dbReference type="AlphaFoldDB" id="A0A6I4TAK4"/>
<protein>
    <recommendedName>
        <fullName evidence="4">SH3b domain-containing protein</fullName>
    </recommendedName>
</protein>
<evidence type="ECO:0000313" key="3">
    <source>
        <dbReference type="Proteomes" id="UP000439522"/>
    </source>
</evidence>
<dbReference type="Gene3D" id="2.30.30.40">
    <property type="entry name" value="SH3 Domains"/>
    <property type="match status" value="1"/>
</dbReference>
<keyword evidence="1" id="KW-0732">Signal</keyword>
<accession>A0A6I4TAK4</accession>
<organism evidence="2 3">
    <name type="scientific">Tsuneonella aeria</name>
    <dbReference type="NCBI Taxonomy" id="1837929"/>
    <lineage>
        <taxon>Bacteria</taxon>
        <taxon>Pseudomonadati</taxon>
        <taxon>Pseudomonadota</taxon>
        <taxon>Alphaproteobacteria</taxon>
        <taxon>Sphingomonadales</taxon>
        <taxon>Erythrobacteraceae</taxon>
        <taxon>Tsuneonella</taxon>
    </lineage>
</organism>
<evidence type="ECO:0000256" key="1">
    <source>
        <dbReference type="SAM" id="SignalP"/>
    </source>
</evidence>
<dbReference type="Proteomes" id="UP000439522">
    <property type="component" value="Unassembled WGS sequence"/>
</dbReference>
<evidence type="ECO:0000313" key="2">
    <source>
        <dbReference type="EMBL" id="MXO74133.1"/>
    </source>
</evidence>
<gene>
    <name evidence="2" type="ORF">GRI40_02715</name>
</gene>
<sequence length="154" mass="16437">MRSLAVTAAVAAALAVPAAAQEREVPYWASIKAETLNMRAGPGRDFPVRWVYKRAGLPLKVVRVHEGWRLVRDPAGDEGWVTANLLSKDHGGIVVGEGLAAIRAKPSDSAQLRWNAEPGVVGKLDNCAKGWCEIAVGGRSGFIRADRVWGSGTP</sequence>
<comment type="caution">
    <text evidence="2">The sequence shown here is derived from an EMBL/GenBank/DDBJ whole genome shotgun (WGS) entry which is preliminary data.</text>
</comment>
<dbReference type="OrthoDB" id="9810773at2"/>
<feature type="chain" id="PRO_5026356740" description="SH3b domain-containing protein" evidence="1">
    <location>
        <begin position="21"/>
        <end position="154"/>
    </location>
</feature>
<reference evidence="2 3" key="1">
    <citation type="submission" date="2019-12" db="EMBL/GenBank/DDBJ databases">
        <title>Genomic-based taxomic classification of the family Erythrobacteraceae.</title>
        <authorList>
            <person name="Xu L."/>
        </authorList>
    </citation>
    <scope>NUCLEOTIDE SEQUENCE [LARGE SCALE GENOMIC DNA]</scope>
    <source>
        <strain evidence="2 3">100921-2</strain>
    </source>
</reference>
<dbReference type="EMBL" id="WTZA01000001">
    <property type="protein sequence ID" value="MXO74133.1"/>
    <property type="molecule type" value="Genomic_DNA"/>
</dbReference>
<evidence type="ECO:0008006" key="4">
    <source>
        <dbReference type="Google" id="ProtNLM"/>
    </source>
</evidence>
<keyword evidence="3" id="KW-1185">Reference proteome</keyword>
<dbReference type="RefSeq" id="WP_160609915.1">
    <property type="nucleotide sequence ID" value="NZ_WTZA01000001.1"/>
</dbReference>
<feature type="signal peptide" evidence="1">
    <location>
        <begin position="1"/>
        <end position="20"/>
    </location>
</feature>
<name>A0A6I4TAK4_9SPHN</name>
<proteinExistence type="predicted"/>
<dbReference type="Pfam" id="PF06347">
    <property type="entry name" value="SH3_4"/>
    <property type="match status" value="2"/>
</dbReference>